<dbReference type="Gene3D" id="1.10.12.10">
    <property type="entry name" value="Lyase 2-enoyl-coa Hydratase, Chain A, domain 2"/>
    <property type="match status" value="1"/>
</dbReference>
<dbReference type="PANTHER" id="PTHR43802">
    <property type="entry name" value="ENOYL-COA HYDRATASE"/>
    <property type="match status" value="1"/>
</dbReference>
<comment type="similarity">
    <text evidence="1 2">Belongs to the enoyl-CoA hydratase/isomerase family.</text>
</comment>
<organism evidence="3 4">
    <name type="scientific">Anaerobacillus alkaliphilus</name>
    <dbReference type="NCBI Taxonomy" id="1548597"/>
    <lineage>
        <taxon>Bacteria</taxon>
        <taxon>Bacillati</taxon>
        <taxon>Bacillota</taxon>
        <taxon>Bacilli</taxon>
        <taxon>Bacillales</taxon>
        <taxon>Bacillaceae</taxon>
        <taxon>Anaerobacillus</taxon>
    </lineage>
</organism>
<dbReference type="InterPro" id="IPR018376">
    <property type="entry name" value="Enoyl-CoA_hyd/isom_CS"/>
</dbReference>
<protein>
    <submittedName>
        <fullName evidence="3">Enoyl-CoA hydratase/isomerase family protein</fullName>
    </submittedName>
</protein>
<evidence type="ECO:0000256" key="1">
    <source>
        <dbReference type="ARBA" id="ARBA00005254"/>
    </source>
</evidence>
<dbReference type="InterPro" id="IPR029045">
    <property type="entry name" value="ClpP/crotonase-like_dom_sf"/>
</dbReference>
<sequence length="245" mass="26687">MNTVLYEVQAGIATITMNRPEVRNAINLEMHEDLQQAFTEAGNDENVRVIILQGRDGAFSSGADLKSIPVENFASFDHGDYLAKTYNRLIEIIESIDKPIIAYLNGTSVGAGLSIALACDFRYADANAVMGVSFLKIGLVPDAGASYYLPRIVGLQKALELCLGEPITAEAALGCGLINQIGSPAEFAQKLTRVPLTSYGLMKKNMRNSFDKSLAEVLEMEVETQRKAGKSPEHIQAIQSFVKKR</sequence>
<dbReference type="GO" id="GO:0016853">
    <property type="term" value="F:isomerase activity"/>
    <property type="evidence" value="ECO:0007669"/>
    <property type="project" value="UniProtKB-KW"/>
</dbReference>
<dbReference type="PANTHER" id="PTHR43802:SF1">
    <property type="entry name" value="IP11341P-RELATED"/>
    <property type="match status" value="1"/>
</dbReference>
<dbReference type="Gene3D" id="3.90.226.10">
    <property type="entry name" value="2-enoyl-CoA Hydratase, Chain A, domain 1"/>
    <property type="match status" value="1"/>
</dbReference>
<comment type="caution">
    <text evidence="3">The sequence shown here is derived from an EMBL/GenBank/DDBJ whole genome shotgun (WGS) entry which is preliminary data.</text>
</comment>
<dbReference type="AlphaFoldDB" id="A0A4Q0VV78"/>
<dbReference type="PROSITE" id="PS00166">
    <property type="entry name" value="ENOYL_COA_HYDRATASE"/>
    <property type="match status" value="1"/>
</dbReference>
<name>A0A4Q0VV78_9BACI</name>
<dbReference type="Pfam" id="PF00378">
    <property type="entry name" value="ECH_1"/>
    <property type="match status" value="1"/>
</dbReference>
<dbReference type="InterPro" id="IPR014748">
    <property type="entry name" value="Enoyl-CoA_hydra_C"/>
</dbReference>
<dbReference type="OrthoDB" id="9775794at2"/>
<dbReference type="CDD" id="cd06558">
    <property type="entry name" value="crotonase-like"/>
    <property type="match status" value="1"/>
</dbReference>
<dbReference type="InterPro" id="IPR001753">
    <property type="entry name" value="Enoyl-CoA_hydra/iso"/>
</dbReference>
<dbReference type="SUPFAM" id="SSF52096">
    <property type="entry name" value="ClpP/crotonase"/>
    <property type="match status" value="1"/>
</dbReference>
<reference evidence="3 4" key="1">
    <citation type="journal article" date="2019" name="Int. J. Syst. Evol. Microbiol.">
        <title>Anaerobacillus alkaliphilus sp. nov., a novel alkaliphilic and moderately halophilic bacterium.</title>
        <authorList>
            <person name="Borsodi A.K."/>
            <person name="Aszalos J.M."/>
            <person name="Bihari P."/>
            <person name="Nagy I."/>
            <person name="Schumann P."/>
            <person name="Sproer C."/>
            <person name="Kovacs A.L."/>
            <person name="Boka K."/>
            <person name="Dobosy P."/>
            <person name="Ovari M."/>
            <person name="Szili-Kovacs T."/>
            <person name="Toth E."/>
        </authorList>
    </citation>
    <scope>NUCLEOTIDE SEQUENCE [LARGE SCALE GENOMIC DNA]</scope>
    <source>
        <strain evidence="3 4">B16-10</strain>
    </source>
</reference>
<dbReference type="EMBL" id="QOUX01000021">
    <property type="protein sequence ID" value="RXJ02756.1"/>
    <property type="molecule type" value="Genomic_DNA"/>
</dbReference>
<evidence type="ECO:0000313" key="4">
    <source>
        <dbReference type="Proteomes" id="UP000290649"/>
    </source>
</evidence>
<dbReference type="Proteomes" id="UP000290649">
    <property type="component" value="Unassembled WGS sequence"/>
</dbReference>
<dbReference type="RefSeq" id="WP_129077264.1">
    <property type="nucleotide sequence ID" value="NZ_QOUX01000021.1"/>
</dbReference>
<keyword evidence="3" id="KW-0413">Isomerase</keyword>
<accession>A0A4Q0VV78</accession>
<evidence type="ECO:0000256" key="2">
    <source>
        <dbReference type="RuleBase" id="RU003707"/>
    </source>
</evidence>
<proteinExistence type="inferred from homology"/>
<gene>
    <name evidence="3" type="ORF">DS745_05440</name>
</gene>
<keyword evidence="4" id="KW-1185">Reference proteome</keyword>
<evidence type="ECO:0000313" key="3">
    <source>
        <dbReference type="EMBL" id="RXJ02756.1"/>
    </source>
</evidence>